<evidence type="ECO:0000313" key="1">
    <source>
        <dbReference type="EMBL" id="EMJ91267.1"/>
    </source>
</evidence>
<name>M6CH98_9LEPT</name>
<dbReference type="EMBL" id="ANIK01000111">
    <property type="protein sequence ID" value="EMJ91267.1"/>
    <property type="molecule type" value="Genomic_DNA"/>
</dbReference>
<accession>M6CH98</accession>
<sequence>MGVPTETVTLHYLYGFEPFFVENLCNREFLNFKKTYRSTSLNLGLSNIELTLNQIFIQIKDIQSMGHNNENCLLAASGKSKEFL</sequence>
<protein>
    <submittedName>
        <fullName evidence="1">Uncharacterized protein</fullName>
    </submittedName>
</protein>
<dbReference type="Proteomes" id="UP000011988">
    <property type="component" value="Unassembled WGS sequence"/>
</dbReference>
<dbReference type="AlphaFoldDB" id="M6CH98"/>
<dbReference type="PATRIC" id="fig|1218565.3.peg.4099"/>
<reference evidence="1 2" key="1">
    <citation type="submission" date="2013-01" db="EMBL/GenBank/DDBJ databases">
        <authorList>
            <person name="Harkins D.M."/>
            <person name="Durkin A.S."/>
            <person name="Brinkac L.M."/>
            <person name="Haft D.H."/>
            <person name="Selengut J.D."/>
            <person name="Sanka R."/>
            <person name="DePew J."/>
            <person name="Purushe J."/>
            <person name="Galloway R.L."/>
            <person name="Vinetz J.M."/>
            <person name="Sutton G.G."/>
            <person name="Nierman W.C."/>
            <person name="Fouts D.E."/>
        </authorList>
    </citation>
    <scope>NUCLEOTIDE SEQUENCE [LARGE SCALE GENOMIC DNA]</scope>
    <source>
        <strain evidence="1 2">79601</strain>
    </source>
</reference>
<proteinExistence type="predicted"/>
<organism evidence="1 2">
    <name type="scientific">Leptospira alstonii serovar Sichuan str. 79601</name>
    <dbReference type="NCBI Taxonomy" id="1218565"/>
    <lineage>
        <taxon>Bacteria</taxon>
        <taxon>Pseudomonadati</taxon>
        <taxon>Spirochaetota</taxon>
        <taxon>Spirochaetia</taxon>
        <taxon>Leptospirales</taxon>
        <taxon>Leptospiraceae</taxon>
        <taxon>Leptospira</taxon>
    </lineage>
</organism>
<evidence type="ECO:0000313" key="2">
    <source>
        <dbReference type="Proteomes" id="UP000011988"/>
    </source>
</evidence>
<comment type="caution">
    <text evidence="1">The sequence shown here is derived from an EMBL/GenBank/DDBJ whole genome shotgun (WGS) entry which is preliminary data.</text>
</comment>
<gene>
    <name evidence="1" type="ORF">LEP1GSC194_1013</name>
</gene>